<reference evidence="2" key="1">
    <citation type="submission" date="2021-04" db="EMBL/GenBank/DDBJ databases">
        <title>Biosynthetic gene clusters of Dactylosporangioum roseum.</title>
        <authorList>
            <person name="Hartkoorn R.C."/>
            <person name="Beaudoing E."/>
            <person name="Hot D."/>
            <person name="Moureu S."/>
        </authorList>
    </citation>
    <scope>NUCLEOTIDE SEQUENCE</scope>
    <source>
        <strain evidence="2">NRRL B-16295</strain>
    </source>
</reference>
<dbReference type="EMBL" id="CP073721">
    <property type="protein sequence ID" value="UWZ39611.1"/>
    <property type="molecule type" value="Genomic_DNA"/>
</dbReference>
<dbReference type="RefSeq" id="WP_260729033.1">
    <property type="nucleotide sequence ID" value="NZ_BAAABS010000003.1"/>
</dbReference>
<feature type="domain" description="STAS" evidence="1">
    <location>
        <begin position="42"/>
        <end position="129"/>
    </location>
</feature>
<proteinExistence type="predicted"/>
<evidence type="ECO:0000313" key="2">
    <source>
        <dbReference type="EMBL" id="UWZ39611.1"/>
    </source>
</evidence>
<name>A0ABY5ZC50_9ACTN</name>
<dbReference type="PROSITE" id="PS50801">
    <property type="entry name" value="STAS"/>
    <property type="match status" value="1"/>
</dbReference>
<evidence type="ECO:0000313" key="3">
    <source>
        <dbReference type="Proteomes" id="UP001058271"/>
    </source>
</evidence>
<gene>
    <name evidence="2" type="ORF">Drose_16110</name>
</gene>
<keyword evidence="3" id="KW-1185">Reference proteome</keyword>
<dbReference type="InterPro" id="IPR036513">
    <property type="entry name" value="STAS_dom_sf"/>
</dbReference>
<accession>A0ABY5ZC50</accession>
<evidence type="ECO:0000259" key="1">
    <source>
        <dbReference type="PROSITE" id="PS50801"/>
    </source>
</evidence>
<dbReference type="SUPFAM" id="SSF52091">
    <property type="entry name" value="SpoIIaa-like"/>
    <property type="match status" value="1"/>
</dbReference>
<dbReference type="Pfam" id="PF01740">
    <property type="entry name" value="STAS"/>
    <property type="match status" value="1"/>
</dbReference>
<organism evidence="2 3">
    <name type="scientific">Dactylosporangium roseum</name>
    <dbReference type="NCBI Taxonomy" id="47989"/>
    <lineage>
        <taxon>Bacteria</taxon>
        <taxon>Bacillati</taxon>
        <taxon>Actinomycetota</taxon>
        <taxon>Actinomycetes</taxon>
        <taxon>Micromonosporales</taxon>
        <taxon>Micromonosporaceae</taxon>
        <taxon>Dactylosporangium</taxon>
    </lineage>
</organism>
<dbReference type="InterPro" id="IPR002645">
    <property type="entry name" value="STAS_dom"/>
</dbReference>
<dbReference type="Proteomes" id="UP001058271">
    <property type="component" value="Chromosome"/>
</dbReference>
<dbReference type="Gene3D" id="3.30.750.24">
    <property type="entry name" value="STAS domain"/>
    <property type="match status" value="1"/>
</dbReference>
<dbReference type="CDD" id="cd07043">
    <property type="entry name" value="STAS_anti-anti-sigma_factors"/>
    <property type="match status" value="1"/>
</dbReference>
<sequence length="129" mass="13571">MDAETSSRSSAVVATRGRSTLLIGASRDIAVCWQARQGKVWISVAGVLDYATRDVLAVAVRDALAARPGHLVVDLDQVRLLDASAIGTLLQMHELVGRCHAALRLANPHGIVRAALQATGSLPVLVGSR</sequence>
<protein>
    <submittedName>
        <fullName evidence="2">STAS domain-containing protein</fullName>
    </submittedName>
</protein>